<dbReference type="Proteomes" id="UP000694872">
    <property type="component" value="Unplaced"/>
</dbReference>
<comment type="subcellular location">
    <subcellularLocation>
        <location evidence="1">Membrane</location>
        <topology evidence="1">Multi-pass membrane protein</topology>
    </subcellularLocation>
</comment>
<proteinExistence type="inferred from homology"/>
<accession>A0AAJ7E872</accession>
<dbReference type="SUPFAM" id="SSF81338">
    <property type="entry name" value="Aquaporin-like"/>
    <property type="match status" value="1"/>
</dbReference>
<feature type="transmembrane region" description="Helical" evidence="8">
    <location>
        <begin position="247"/>
        <end position="264"/>
    </location>
</feature>
<sequence length="292" mass="31346">MKFTVDVLGVFLKVVIKINRATFAPLLVSALFIVLTSLLAHAARSAARRLVKDAFLRLLLEEAIAAAELCGCCFELIIVADNFGVATYAVFLFVLTCWWALSWGEATACPYTHLEDVIEGKCDIRAALLKTWAELGGGLLVFKYVQMYWALEISDTHKDRAYQECTADLQVPALYGAVVEGAATCLCRLASRALADLSPRFATAIDAFIGTSLVVAAFDYSGGYFNPVLATSLKAGCAGHSLAEHAAVYWAGAGAGAVLALYLYRVPGVQRLLRGAGTATANGDSFWPDKED</sequence>
<evidence type="ECO:0000256" key="6">
    <source>
        <dbReference type="ARBA" id="ARBA00022989"/>
    </source>
</evidence>
<dbReference type="InterPro" id="IPR016697">
    <property type="entry name" value="Aquaporin_11/12"/>
</dbReference>
<comment type="similarity">
    <text evidence="2">Belongs to the MIP/aquaporin (TC 1.A.8) family. AQP11/AQP12 subfamily.</text>
</comment>
<gene>
    <name evidence="9" type="primary">LOC106117169</name>
</gene>
<keyword evidence="5" id="KW-0677">Repeat</keyword>
<dbReference type="PANTHER" id="PTHR21191">
    <property type="entry name" value="AQUAPORIN"/>
    <property type="match status" value="1"/>
</dbReference>
<dbReference type="Gene3D" id="1.20.1080.10">
    <property type="entry name" value="Glycerol uptake facilitator protein"/>
    <property type="match status" value="1"/>
</dbReference>
<dbReference type="PIRSF" id="PIRSF017529">
    <property type="entry name" value="Aquaporin_11/12"/>
    <property type="match status" value="1"/>
</dbReference>
<reference evidence="9" key="1">
    <citation type="submission" date="2025-08" db="UniProtKB">
        <authorList>
            <consortium name="RefSeq"/>
        </authorList>
    </citation>
    <scope>IDENTIFICATION</scope>
</reference>
<keyword evidence="4 8" id="KW-0812">Transmembrane</keyword>
<feature type="transmembrane region" description="Helical" evidence="8">
    <location>
        <begin position="85"/>
        <end position="104"/>
    </location>
</feature>
<evidence type="ECO:0000256" key="7">
    <source>
        <dbReference type="ARBA" id="ARBA00023136"/>
    </source>
</evidence>
<comment type="caution">
    <text evidence="8">Lacks conserved residue(s) required for the propagation of feature annotation.</text>
</comment>
<dbReference type="GeneID" id="106117169"/>
<evidence type="ECO:0000256" key="4">
    <source>
        <dbReference type="ARBA" id="ARBA00022692"/>
    </source>
</evidence>
<dbReference type="GO" id="GO:0016020">
    <property type="term" value="C:membrane"/>
    <property type="evidence" value="ECO:0007669"/>
    <property type="project" value="UniProtKB-SubCell"/>
</dbReference>
<dbReference type="RefSeq" id="XP_013166759.1">
    <property type="nucleotide sequence ID" value="XM_013311305.1"/>
</dbReference>
<dbReference type="InterPro" id="IPR051883">
    <property type="entry name" value="AQP11/12_channel"/>
</dbReference>
<dbReference type="GO" id="GO:0005737">
    <property type="term" value="C:cytoplasm"/>
    <property type="evidence" value="ECO:0007669"/>
    <property type="project" value="TreeGrafter"/>
</dbReference>
<evidence type="ECO:0000313" key="9">
    <source>
        <dbReference type="RefSeq" id="XP_013166759.1"/>
    </source>
</evidence>
<evidence type="ECO:0000256" key="5">
    <source>
        <dbReference type="ARBA" id="ARBA00022737"/>
    </source>
</evidence>
<dbReference type="CTD" id="36456"/>
<organism evidence="9">
    <name type="scientific">Papilio xuthus</name>
    <name type="common">Asian swallowtail butterfly</name>
    <dbReference type="NCBI Taxonomy" id="66420"/>
    <lineage>
        <taxon>Eukaryota</taxon>
        <taxon>Metazoa</taxon>
        <taxon>Ecdysozoa</taxon>
        <taxon>Arthropoda</taxon>
        <taxon>Hexapoda</taxon>
        <taxon>Insecta</taxon>
        <taxon>Pterygota</taxon>
        <taxon>Neoptera</taxon>
        <taxon>Endopterygota</taxon>
        <taxon>Lepidoptera</taxon>
        <taxon>Glossata</taxon>
        <taxon>Ditrysia</taxon>
        <taxon>Papilionoidea</taxon>
        <taxon>Papilionidae</taxon>
        <taxon>Papilioninae</taxon>
        <taxon>Papilio</taxon>
    </lineage>
</organism>
<dbReference type="AlphaFoldDB" id="A0AAJ7E872"/>
<name>A0AAJ7E872_PAPXU</name>
<evidence type="ECO:0000256" key="2">
    <source>
        <dbReference type="ARBA" id="ARBA00005900"/>
    </source>
</evidence>
<feature type="transmembrane region" description="Helical" evidence="8">
    <location>
        <begin position="23"/>
        <end position="43"/>
    </location>
</feature>
<keyword evidence="3" id="KW-0813">Transport</keyword>
<dbReference type="GO" id="GO:0015267">
    <property type="term" value="F:channel activity"/>
    <property type="evidence" value="ECO:0007669"/>
    <property type="project" value="TreeGrafter"/>
</dbReference>
<keyword evidence="7 8" id="KW-0472">Membrane</keyword>
<dbReference type="FunFam" id="1.20.1080.10:FF:000018">
    <property type="entry name" value="Aquaporin"/>
    <property type="match status" value="1"/>
</dbReference>
<evidence type="ECO:0000256" key="8">
    <source>
        <dbReference type="PIRNR" id="PIRNR017529"/>
    </source>
</evidence>
<evidence type="ECO:0000256" key="3">
    <source>
        <dbReference type="ARBA" id="ARBA00022448"/>
    </source>
</evidence>
<protein>
    <recommendedName>
        <fullName evidence="8">Aquaporin</fullName>
    </recommendedName>
</protein>
<evidence type="ECO:0000256" key="1">
    <source>
        <dbReference type="ARBA" id="ARBA00004141"/>
    </source>
</evidence>
<dbReference type="InterPro" id="IPR023271">
    <property type="entry name" value="Aquaporin-like"/>
</dbReference>
<dbReference type="PANTHER" id="PTHR21191:SF16">
    <property type="entry name" value="AQUAPORIN"/>
    <property type="match status" value="1"/>
</dbReference>
<keyword evidence="6 8" id="KW-1133">Transmembrane helix</keyword>